<evidence type="ECO:0000313" key="2">
    <source>
        <dbReference type="EMBL" id="GFY46601.1"/>
    </source>
</evidence>
<feature type="compositionally biased region" description="Basic and acidic residues" evidence="1">
    <location>
        <begin position="24"/>
        <end position="33"/>
    </location>
</feature>
<comment type="caution">
    <text evidence="2">The sequence shown here is derived from an EMBL/GenBank/DDBJ whole genome shotgun (WGS) entry which is preliminary data.</text>
</comment>
<name>A0A8X6X759_9ARAC</name>
<reference evidence="2" key="1">
    <citation type="submission" date="2020-08" db="EMBL/GenBank/DDBJ databases">
        <title>Multicomponent nature underlies the extraordinary mechanical properties of spider dragline silk.</title>
        <authorList>
            <person name="Kono N."/>
            <person name="Nakamura H."/>
            <person name="Mori M."/>
            <person name="Yoshida Y."/>
            <person name="Ohtoshi R."/>
            <person name="Malay A.D."/>
            <person name="Moran D.A.P."/>
            <person name="Tomita M."/>
            <person name="Numata K."/>
            <person name="Arakawa K."/>
        </authorList>
    </citation>
    <scope>NUCLEOTIDE SEQUENCE</scope>
</reference>
<feature type="region of interest" description="Disordered" evidence="1">
    <location>
        <begin position="1"/>
        <end position="33"/>
    </location>
</feature>
<feature type="region of interest" description="Disordered" evidence="1">
    <location>
        <begin position="102"/>
        <end position="121"/>
    </location>
</feature>
<evidence type="ECO:0000313" key="3">
    <source>
        <dbReference type="Proteomes" id="UP000886998"/>
    </source>
</evidence>
<keyword evidence="3" id="KW-1185">Reference proteome</keyword>
<dbReference type="Proteomes" id="UP000886998">
    <property type="component" value="Unassembled WGS sequence"/>
</dbReference>
<sequence>MSASTANSNISRSSNSSRCPTPKPEPKTDCERRRLAIERLERQDIMINGYKKYMMQERTSNKEQSTAYYSLEEALQETLEAKEKLVSELRTLPPCLDVNCPDHSILKTNDNDNDVDMIPSN</sequence>
<dbReference type="AlphaFoldDB" id="A0A8X6X759"/>
<dbReference type="EMBL" id="BMAV01005513">
    <property type="protein sequence ID" value="GFY46601.1"/>
    <property type="molecule type" value="Genomic_DNA"/>
</dbReference>
<feature type="compositionally biased region" description="Low complexity" evidence="1">
    <location>
        <begin position="1"/>
        <end position="18"/>
    </location>
</feature>
<gene>
    <name evidence="2" type="ORF">TNIN_66961</name>
</gene>
<protein>
    <submittedName>
        <fullName evidence="2">Uncharacterized protein</fullName>
    </submittedName>
</protein>
<evidence type="ECO:0000256" key="1">
    <source>
        <dbReference type="SAM" id="MobiDB-lite"/>
    </source>
</evidence>
<proteinExistence type="predicted"/>
<accession>A0A8X6X759</accession>
<organism evidence="2 3">
    <name type="scientific">Trichonephila inaurata madagascariensis</name>
    <dbReference type="NCBI Taxonomy" id="2747483"/>
    <lineage>
        <taxon>Eukaryota</taxon>
        <taxon>Metazoa</taxon>
        <taxon>Ecdysozoa</taxon>
        <taxon>Arthropoda</taxon>
        <taxon>Chelicerata</taxon>
        <taxon>Arachnida</taxon>
        <taxon>Araneae</taxon>
        <taxon>Araneomorphae</taxon>
        <taxon>Entelegynae</taxon>
        <taxon>Araneoidea</taxon>
        <taxon>Nephilidae</taxon>
        <taxon>Trichonephila</taxon>
        <taxon>Trichonephila inaurata</taxon>
    </lineage>
</organism>